<feature type="transmembrane region" description="Helical" evidence="5">
    <location>
        <begin position="307"/>
        <end position="329"/>
    </location>
</feature>
<evidence type="ECO:0000256" key="2">
    <source>
        <dbReference type="ARBA" id="ARBA00022692"/>
    </source>
</evidence>
<dbReference type="PANTHER" id="PTHR12570:SF86">
    <property type="entry name" value="ADR321CP"/>
    <property type="match status" value="1"/>
</dbReference>
<evidence type="ECO:0000256" key="4">
    <source>
        <dbReference type="ARBA" id="ARBA00023136"/>
    </source>
</evidence>
<dbReference type="GO" id="GO:0016020">
    <property type="term" value="C:membrane"/>
    <property type="evidence" value="ECO:0007669"/>
    <property type="project" value="UniProtKB-SubCell"/>
</dbReference>
<feature type="transmembrane region" description="Helical" evidence="5">
    <location>
        <begin position="281"/>
        <end position="301"/>
    </location>
</feature>
<protein>
    <submittedName>
        <fullName evidence="6">4612_t:CDS:1</fullName>
    </submittedName>
</protein>
<dbReference type="Proteomes" id="UP001153678">
    <property type="component" value="Unassembled WGS sequence"/>
</dbReference>
<evidence type="ECO:0000256" key="3">
    <source>
        <dbReference type="ARBA" id="ARBA00022989"/>
    </source>
</evidence>
<dbReference type="OrthoDB" id="2504919at2759"/>
<feature type="transmembrane region" description="Helical" evidence="5">
    <location>
        <begin position="67"/>
        <end position="86"/>
    </location>
</feature>
<dbReference type="SUPFAM" id="SSF103481">
    <property type="entry name" value="Multidrug resistance efflux transporter EmrE"/>
    <property type="match status" value="1"/>
</dbReference>
<name>A0A9W4ST84_9GLOM</name>
<keyword evidence="2 5" id="KW-0812">Transmembrane</keyword>
<dbReference type="EMBL" id="CAMKVN010001832">
    <property type="protein sequence ID" value="CAI2178304.1"/>
    <property type="molecule type" value="Genomic_DNA"/>
</dbReference>
<feature type="transmembrane region" description="Helical" evidence="5">
    <location>
        <begin position="92"/>
        <end position="110"/>
    </location>
</feature>
<dbReference type="PANTHER" id="PTHR12570">
    <property type="match status" value="1"/>
</dbReference>
<feature type="transmembrane region" description="Helical" evidence="5">
    <location>
        <begin position="122"/>
        <end position="141"/>
    </location>
</feature>
<comment type="subcellular location">
    <subcellularLocation>
        <location evidence="1">Membrane</location>
        <topology evidence="1">Multi-pass membrane protein</topology>
    </subcellularLocation>
</comment>
<organism evidence="6 7">
    <name type="scientific">Funneliformis geosporum</name>
    <dbReference type="NCBI Taxonomy" id="1117311"/>
    <lineage>
        <taxon>Eukaryota</taxon>
        <taxon>Fungi</taxon>
        <taxon>Fungi incertae sedis</taxon>
        <taxon>Mucoromycota</taxon>
        <taxon>Glomeromycotina</taxon>
        <taxon>Glomeromycetes</taxon>
        <taxon>Glomerales</taxon>
        <taxon>Glomeraceae</taxon>
        <taxon>Funneliformis</taxon>
    </lineage>
</organism>
<dbReference type="Pfam" id="PF05653">
    <property type="entry name" value="Mg_trans_NIPA"/>
    <property type="match status" value="2"/>
</dbReference>
<accession>A0A9W4ST84</accession>
<evidence type="ECO:0000313" key="7">
    <source>
        <dbReference type="Proteomes" id="UP001153678"/>
    </source>
</evidence>
<reference evidence="6" key="1">
    <citation type="submission" date="2022-08" db="EMBL/GenBank/DDBJ databases">
        <authorList>
            <person name="Kallberg Y."/>
            <person name="Tangrot J."/>
            <person name="Rosling A."/>
        </authorList>
    </citation>
    <scope>NUCLEOTIDE SEQUENCE</scope>
    <source>
        <strain evidence="6">Wild A</strain>
    </source>
</reference>
<evidence type="ECO:0000313" key="6">
    <source>
        <dbReference type="EMBL" id="CAI2178304.1"/>
    </source>
</evidence>
<feature type="transmembrane region" description="Helical" evidence="5">
    <location>
        <begin position="161"/>
        <end position="179"/>
    </location>
</feature>
<sequence>MVGCSLNNEVYEEEDNTPHFNFAIGITIAVSTSFVQSLGLTIQRKSHIINENVYPKELRRSACRQPLWHLGFDTYIISNIIGSVFSIGYLPIIILAPLGAVTLIFNAFFAKILLGDVFTKQTIIGTIFILIGAIMIGFFGVVNEPSHSLEDLIELYKRPAFIIYFSIIEFVVFCFLIANKFGEGVLNQMLLGERNLTFGWSLKKFQTILGISYGCVGGMISSQSLLFAKSGLELLLLSILNCDNQFNQPLSWFIVVALAFTALLQLYYLNKGLKLCDTVILVPLSFCTYNVSSIFNGLVYYNQWNQLYWWQIFFVTLGICLLLCGVLILSWRKSIAPEEEFIVEDRMLLGHNIEGFTELYDDDFNKNTENINDSDNGFLG</sequence>
<dbReference type="GO" id="GO:0015095">
    <property type="term" value="F:magnesium ion transmembrane transporter activity"/>
    <property type="evidence" value="ECO:0007669"/>
    <property type="project" value="InterPro"/>
</dbReference>
<feature type="transmembrane region" description="Helical" evidence="5">
    <location>
        <begin position="250"/>
        <end position="269"/>
    </location>
</feature>
<dbReference type="InterPro" id="IPR008521">
    <property type="entry name" value="Mg_trans_NIPA"/>
</dbReference>
<dbReference type="AlphaFoldDB" id="A0A9W4ST84"/>
<gene>
    <name evidence="6" type="ORF">FWILDA_LOCUS8518</name>
</gene>
<comment type="caution">
    <text evidence="6">The sequence shown here is derived from an EMBL/GenBank/DDBJ whole genome shotgun (WGS) entry which is preliminary data.</text>
</comment>
<feature type="transmembrane region" description="Helical" evidence="5">
    <location>
        <begin position="20"/>
        <end position="42"/>
    </location>
</feature>
<evidence type="ECO:0000256" key="1">
    <source>
        <dbReference type="ARBA" id="ARBA00004141"/>
    </source>
</evidence>
<keyword evidence="7" id="KW-1185">Reference proteome</keyword>
<proteinExistence type="predicted"/>
<feature type="non-terminal residue" evidence="6">
    <location>
        <position position="1"/>
    </location>
</feature>
<dbReference type="InterPro" id="IPR037185">
    <property type="entry name" value="EmrE-like"/>
</dbReference>
<keyword evidence="4 5" id="KW-0472">Membrane</keyword>
<evidence type="ECO:0000256" key="5">
    <source>
        <dbReference type="SAM" id="Phobius"/>
    </source>
</evidence>
<keyword evidence="3 5" id="KW-1133">Transmembrane helix</keyword>